<keyword evidence="11" id="KW-0614">Plasmid</keyword>
<dbReference type="PANTHER" id="PTHR43528:SF1">
    <property type="entry name" value="ALPHA-KETOGLUTARATE PERMEASE"/>
    <property type="match status" value="1"/>
</dbReference>
<evidence type="ECO:0000313" key="12">
    <source>
        <dbReference type="Proteomes" id="UP000422232"/>
    </source>
</evidence>
<name>A0A9Q5VJE8_PISSA</name>
<proteinExistence type="predicted"/>
<keyword evidence="4 8" id="KW-0812">Transmembrane</keyword>
<dbReference type="GO" id="GO:0005886">
    <property type="term" value="C:plasma membrane"/>
    <property type="evidence" value="ECO:0007669"/>
    <property type="project" value="UniProtKB-SubCell"/>
</dbReference>
<dbReference type="InterPro" id="IPR020846">
    <property type="entry name" value="MFS_dom"/>
</dbReference>
<dbReference type="InterPro" id="IPR051084">
    <property type="entry name" value="H+-coupled_symporters"/>
</dbReference>
<feature type="transmembrane region" description="Helical" evidence="8">
    <location>
        <begin position="102"/>
        <end position="121"/>
    </location>
</feature>
<feature type="transmembrane region" description="Helical" evidence="8">
    <location>
        <begin position="229"/>
        <end position="251"/>
    </location>
</feature>
<feature type="transmembrane region" description="Helical" evidence="8">
    <location>
        <begin position="391"/>
        <end position="408"/>
    </location>
</feature>
<evidence type="ECO:0000256" key="7">
    <source>
        <dbReference type="ARBA" id="ARBA00023136"/>
    </source>
</evidence>
<gene>
    <name evidence="10" type="primary">proP_2</name>
    <name evidence="11" type="synonym">proP</name>
    <name evidence="10" type="ORF">Psal009_00609</name>
    <name evidence="11" type="ORF">Psal009_03600</name>
</gene>
<protein>
    <submittedName>
        <fullName evidence="10">Proline porter II</fullName>
    </submittedName>
</protein>
<feature type="transmembrane region" description="Helical" evidence="8">
    <location>
        <begin position="177"/>
        <end position="194"/>
    </location>
</feature>
<dbReference type="SUPFAM" id="SSF103473">
    <property type="entry name" value="MFS general substrate transporter"/>
    <property type="match status" value="1"/>
</dbReference>
<keyword evidence="2" id="KW-0813">Transport</keyword>
<reference evidence="10 12" key="1">
    <citation type="submission" date="2019-04" db="EMBL/GenBank/DDBJ databases">
        <title>Complete genome sequencing of Piscirickettsia salmonis strain Psal-009.</title>
        <authorList>
            <person name="Schober I."/>
            <person name="Bunk B."/>
            <person name="Sproer C."/>
            <person name="Carril G.P."/>
            <person name="Riedel T."/>
            <person name="Flores-Herrera P.A."/>
            <person name="Nourdin-Galindo G."/>
            <person name="Marshall S.H."/>
            <person name="Overmann J."/>
        </authorList>
    </citation>
    <scope>NUCLEOTIDE SEQUENCE [LARGE SCALE GENOMIC DNA]</scope>
    <source>
        <strain evidence="10 12">Psal-009</strain>
        <plasmid evidence="11 12">unnamed1</plasmid>
    </source>
</reference>
<keyword evidence="3" id="KW-1003">Cell membrane</keyword>
<feature type="transmembrane region" description="Helical" evidence="8">
    <location>
        <begin position="142"/>
        <end position="165"/>
    </location>
</feature>
<dbReference type="InterPro" id="IPR036259">
    <property type="entry name" value="MFS_trans_sf"/>
</dbReference>
<dbReference type="InterPro" id="IPR011701">
    <property type="entry name" value="MFS"/>
</dbReference>
<feature type="transmembrane region" description="Helical" evidence="8">
    <location>
        <begin position="295"/>
        <end position="314"/>
    </location>
</feature>
<evidence type="ECO:0000256" key="4">
    <source>
        <dbReference type="ARBA" id="ARBA00022692"/>
    </source>
</evidence>
<evidence type="ECO:0000256" key="5">
    <source>
        <dbReference type="ARBA" id="ARBA00022847"/>
    </source>
</evidence>
<feature type="transmembrane region" description="Helical" evidence="8">
    <location>
        <begin position="359"/>
        <end position="379"/>
    </location>
</feature>
<evidence type="ECO:0000313" key="10">
    <source>
        <dbReference type="EMBL" id="QGO04737.1"/>
    </source>
</evidence>
<keyword evidence="7 8" id="KW-0472">Membrane</keyword>
<evidence type="ECO:0000256" key="1">
    <source>
        <dbReference type="ARBA" id="ARBA00004651"/>
    </source>
</evidence>
<feature type="transmembrane region" description="Helical" evidence="8">
    <location>
        <begin position="78"/>
        <end position="96"/>
    </location>
</feature>
<dbReference type="RefSeq" id="WP_016210141.1">
    <property type="nucleotide sequence ID" value="NZ_CP012413.1"/>
</dbReference>
<sequence>MNAIKTNLATTGGNALEWYDYSIYGQLTPIIAILFFPTKDPLTSLLFAFSAYFLSFALRPIGGIILGRIGDQHGRKKVLLLSISIMTISTFCIALLPTYSQTGIIAPILFILLRLIQGLAISAEFTCSTSYQIERKSNKKSYLGALVQSTTLIGSLFAALVVSLLSFLLPHDQLVSWGWRVPFLISGFCGIYLIKLRSKLPEPDEFNKINEKEKSLKNKKNYISSNKKIIFLSFFIPAGATAGIYFFIYQISYMTTFIHADLFKATFINAIATLLIALLIPIIAKVGDRYDIQKVLYIGLGLLIITTLPLFWLMSQQSLVMIIVGQLLFVTVLSPYLGLNAVFMASLYPTHIRITVFSFVYNLAVAIFGSSIPLVAIYLHEKVHFKFASGIYFMAMCLISLIALILLGKYKSTTNKHLSSQATHPASQSQLA</sequence>
<keyword evidence="6 8" id="KW-1133">Transmembrane helix</keyword>
<evidence type="ECO:0000313" key="11">
    <source>
        <dbReference type="EMBL" id="QGO07641.1"/>
    </source>
</evidence>
<dbReference type="PROSITE" id="PS50850">
    <property type="entry name" value="MFS"/>
    <property type="match status" value="1"/>
</dbReference>
<dbReference type="GO" id="GO:0015293">
    <property type="term" value="F:symporter activity"/>
    <property type="evidence" value="ECO:0007669"/>
    <property type="project" value="UniProtKB-KW"/>
</dbReference>
<evidence type="ECO:0000256" key="6">
    <source>
        <dbReference type="ARBA" id="ARBA00022989"/>
    </source>
</evidence>
<organism evidence="10 12">
    <name type="scientific">Piscirickettsia salmonis</name>
    <dbReference type="NCBI Taxonomy" id="1238"/>
    <lineage>
        <taxon>Bacteria</taxon>
        <taxon>Pseudomonadati</taxon>
        <taxon>Pseudomonadota</taxon>
        <taxon>Gammaproteobacteria</taxon>
        <taxon>Thiotrichales</taxon>
        <taxon>Piscirickettsiaceae</taxon>
        <taxon>Piscirickettsia</taxon>
    </lineage>
</organism>
<accession>A0A9Q5VJE8</accession>
<dbReference type="AlphaFoldDB" id="A0A9Q5VJE8"/>
<dbReference type="Proteomes" id="UP000422232">
    <property type="component" value="Plasmid unnamed1"/>
</dbReference>
<dbReference type="Gene3D" id="1.20.1250.20">
    <property type="entry name" value="MFS general substrate transporter like domains"/>
    <property type="match status" value="2"/>
</dbReference>
<dbReference type="PANTHER" id="PTHR43528">
    <property type="entry name" value="ALPHA-KETOGLUTARATE PERMEASE"/>
    <property type="match status" value="1"/>
</dbReference>
<geneLocation type="plasmid" evidence="11 12">
    <name>unnamed1</name>
</geneLocation>
<dbReference type="GeneID" id="66739553"/>
<evidence type="ECO:0000256" key="2">
    <source>
        <dbReference type="ARBA" id="ARBA00022448"/>
    </source>
</evidence>
<feature type="transmembrane region" description="Helical" evidence="8">
    <location>
        <begin position="263"/>
        <end position="283"/>
    </location>
</feature>
<feature type="domain" description="Major facilitator superfamily (MFS) profile" evidence="9">
    <location>
        <begin position="6"/>
        <end position="415"/>
    </location>
</feature>
<evidence type="ECO:0000256" key="8">
    <source>
        <dbReference type="SAM" id="Phobius"/>
    </source>
</evidence>
<keyword evidence="5" id="KW-0769">Symport</keyword>
<keyword evidence="12" id="KW-1185">Reference proteome</keyword>
<dbReference type="EMBL" id="CP038909">
    <property type="protein sequence ID" value="QGO07641.1"/>
    <property type="molecule type" value="Genomic_DNA"/>
</dbReference>
<comment type="subcellular location">
    <subcellularLocation>
        <location evidence="1">Cell membrane</location>
        <topology evidence="1">Multi-pass membrane protein</topology>
    </subcellularLocation>
</comment>
<feature type="transmembrane region" description="Helical" evidence="8">
    <location>
        <begin position="320"/>
        <end position="347"/>
    </location>
</feature>
<evidence type="ECO:0000256" key="3">
    <source>
        <dbReference type="ARBA" id="ARBA00022475"/>
    </source>
</evidence>
<evidence type="ECO:0000259" key="9">
    <source>
        <dbReference type="PROSITE" id="PS50850"/>
    </source>
</evidence>
<feature type="transmembrane region" description="Helical" evidence="8">
    <location>
        <begin position="45"/>
        <end position="66"/>
    </location>
</feature>
<dbReference type="Pfam" id="PF07690">
    <property type="entry name" value="MFS_1"/>
    <property type="match status" value="1"/>
</dbReference>
<dbReference type="EMBL" id="CP038908">
    <property type="protein sequence ID" value="QGO04737.1"/>
    <property type="molecule type" value="Genomic_DNA"/>
</dbReference>
<dbReference type="Proteomes" id="UP000422232">
    <property type="component" value="Chromosome"/>
</dbReference>